<dbReference type="PRINTS" id="PR01415">
    <property type="entry name" value="ANKYRIN"/>
</dbReference>
<evidence type="ECO:0000313" key="4">
    <source>
        <dbReference type="EMBL" id="KAL2050835.1"/>
    </source>
</evidence>
<dbReference type="Proteomes" id="UP001590951">
    <property type="component" value="Unassembled WGS sequence"/>
</dbReference>
<sequence length="240" mass="25345">MQKSSNGSSRSTKTPASIPLSFFELKLHPAQKPPPSIQIPIPLPKKPPHQMPTATLPSLTEDQIDDLLYLARIGETTELITTIALLTKTFSTTPSTLLSAAADPDNGNGLLHMASANGHTDTLKSLLALSPSATANAASTYPLDLNLQNTSGNTPLHWASLNGHLEAVELLVSAGADTEVKNHAGRNAGGEAENGEKVEVMEWLSAQRRGEGREEAGVVEDGEEVVELEQAMGDAEIGKS</sequence>
<dbReference type="InterPro" id="IPR002110">
    <property type="entry name" value="Ankyrin_rpt"/>
</dbReference>
<evidence type="ECO:0000256" key="3">
    <source>
        <dbReference type="PROSITE-ProRule" id="PRU00023"/>
    </source>
</evidence>
<keyword evidence="1" id="KW-0677">Repeat</keyword>
<feature type="repeat" description="ANK" evidence="3">
    <location>
        <begin position="151"/>
        <end position="183"/>
    </location>
</feature>
<proteinExistence type="predicted"/>
<dbReference type="EMBL" id="JBHFEH010000042">
    <property type="protein sequence ID" value="KAL2050835.1"/>
    <property type="molecule type" value="Genomic_DNA"/>
</dbReference>
<protein>
    <recommendedName>
        <fullName evidence="6">Ankyrin</fullName>
    </recommendedName>
</protein>
<evidence type="ECO:0000256" key="1">
    <source>
        <dbReference type="ARBA" id="ARBA00022737"/>
    </source>
</evidence>
<keyword evidence="5" id="KW-1185">Reference proteome</keyword>
<organism evidence="4 5">
    <name type="scientific">Lepraria finkii</name>
    <dbReference type="NCBI Taxonomy" id="1340010"/>
    <lineage>
        <taxon>Eukaryota</taxon>
        <taxon>Fungi</taxon>
        <taxon>Dikarya</taxon>
        <taxon>Ascomycota</taxon>
        <taxon>Pezizomycotina</taxon>
        <taxon>Lecanoromycetes</taxon>
        <taxon>OSLEUM clade</taxon>
        <taxon>Lecanoromycetidae</taxon>
        <taxon>Lecanorales</taxon>
        <taxon>Lecanorineae</taxon>
        <taxon>Stereocaulaceae</taxon>
        <taxon>Lepraria</taxon>
    </lineage>
</organism>
<dbReference type="InterPro" id="IPR036770">
    <property type="entry name" value="Ankyrin_rpt-contain_sf"/>
</dbReference>
<gene>
    <name evidence="4" type="ORF">ABVK25_008896</name>
</gene>
<dbReference type="PROSITE" id="PS50088">
    <property type="entry name" value="ANK_REPEAT"/>
    <property type="match status" value="1"/>
</dbReference>
<dbReference type="PROSITE" id="PS50297">
    <property type="entry name" value="ANK_REP_REGION"/>
    <property type="match status" value="1"/>
</dbReference>
<dbReference type="Pfam" id="PF12796">
    <property type="entry name" value="Ank_2"/>
    <property type="match status" value="1"/>
</dbReference>
<comment type="caution">
    <text evidence="4">The sequence shown here is derived from an EMBL/GenBank/DDBJ whole genome shotgun (WGS) entry which is preliminary data.</text>
</comment>
<evidence type="ECO:0000256" key="2">
    <source>
        <dbReference type="ARBA" id="ARBA00023043"/>
    </source>
</evidence>
<evidence type="ECO:0000313" key="5">
    <source>
        <dbReference type="Proteomes" id="UP001590951"/>
    </source>
</evidence>
<accession>A0ABR4AZU0</accession>
<dbReference type="Gene3D" id="1.25.40.20">
    <property type="entry name" value="Ankyrin repeat-containing domain"/>
    <property type="match status" value="1"/>
</dbReference>
<dbReference type="SUPFAM" id="SSF48403">
    <property type="entry name" value="Ankyrin repeat"/>
    <property type="match status" value="1"/>
</dbReference>
<dbReference type="PANTHER" id="PTHR24171">
    <property type="entry name" value="ANKYRIN REPEAT DOMAIN-CONTAINING PROTEIN 39-RELATED"/>
    <property type="match status" value="1"/>
</dbReference>
<reference evidence="4 5" key="1">
    <citation type="submission" date="2024-09" db="EMBL/GenBank/DDBJ databases">
        <title>Rethinking Asexuality: The Enigmatic Case of Functional Sexual Genes in Lepraria (Stereocaulaceae).</title>
        <authorList>
            <person name="Doellman M."/>
            <person name="Sun Y."/>
            <person name="Barcenas-Pena A."/>
            <person name="Lumbsch H.T."/>
            <person name="Grewe F."/>
        </authorList>
    </citation>
    <scope>NUCLEOTIDE SEQUENCE [LARGE SCALE GENOMIC DNA]</scope>
    <source>
        <strain evidence="4 5">Grewe 0041</strain>
    </source>
</reference>
<dbReference type="SMART" id="SM00248">
    <property type="entry name" value="ANK"/>
    <property type="match status" value="2"/>
</dbReference>
<evidence type="ECO:0008006" key="6">
    <source>
        <dbReference type="Google" id="ProtNLM"/>
    </source>
</evidence>
<keyword evidence="2 3" id="KW-0040">ANK repeat</keyword>
<name>A0ABR4AZU0_9LECA</name>